<proteinExistence type="predicted"/>
<dbReference type="PANTHER" id="PTHR33392">
    <property type="entry name" value="POLYISOPRENYL-TEICHOIC ACID--PEPTIDOGLYCAN TEICHOIC ACID TRANSFERASE TAGU"/>
    <property type="match status" value="1"/>
</dbReference>
<dbReference type="EMBL" id="JALGAR010000001">
    <property type="protein sequence ID" value="MCI4656663.1"/>
    <property type="molecule type" value="Genomic_DNA"/>
</dbReference>
<dbReference type="AlphaFoldDB" id="A0AA41UDS9"/>
<evidence type="ECO:0000259" key="2">
    <source>
        <dbReference type="Pfam" id="PF13399"/>
    </source>
</evidence>
<keyword evidence="1" id="KW-0812">Transmembrane</keyword>
<evidence type="ECO:0000313" key="3">
    <source>
        <dbReference type="EMBL" id="MCI4656663.1"/>
    </source>
</evidence>
<dbReference type="Pfam" id="PF13399">
    <property type="entry name" value="LytR_C"/>
    <property type="match status" value="1"/>
</dbReference>
<dbReference type="PANTHER" id="PTHR33392:SF6">
    <property type="entry name" value="POLYISOPRENYL-TEICHOIC ACID--PEPTIDOGLYCAN TEICHOIC ACID TRANSFERASE TAGU"/>
    <property type="match status" value="1"/>
</dbReference>
<feature type="domain" description="LytR/CpsA/Psr regulator C-terminal" evidence="2">
    <location>
        <begin position="97"/>
        <end position="185"/>
    </location>
</feature>
<feature type="transmembrane region" description="Helical" evidence="1">
    <location>
        <begin position="35"/>
        <end position="55"/>
    </location>
</feature>
<dbReference type="InterPro" id="IPR050922">
    <property type="entry name" value="LytR/CpsA/Psr_CW_biosynth"/>
</dbReference>
<reference evidence="3" key="1">
    <citation type="submission" date="2022-03" db="EMBL/GenBank/DDBJ databases">
        <title>Cryobacterium sp. nov. strain ZS14-85, isolated from Antarctic soil.</title>
        <authorList>
            <person name="Li J."/>
            <person name="Niu G."/>
        </authorList>
    </citation>
    <scope>NUCLEOTIDE SEQUENCE</scope>
    <source>
        <strain evidence="3">ZS14-85</strain>
    </source>
</reference>
<name>A0AA41UDS9_9MICO</name>
<gene>
    <name evidence="3" type="ORF">MQH31_02395</name>
</gene>
<protein>
    <submittedName>
        <fullName evidence="3">LytR C-terminal domain-containing protein</fullName>
    </submittedName>
</protein>
<dbReference type="RefSeq" id="WP_134533912.1">
    <property type="nucleotide sequence ID" value="NZ_JALGAR010000001.1"/>
</dbReference>
<dbReference type="Gene3D" id="3.30.70.2390">
    <property type="match status" value="1"/>
</dbReference>
<keyword evidence="1" id="KW-1133">Transmembrane helix</keyword>
<accession>A0AA41UDS9</accession>
<dbReference type="InterPro" id="IPR027381">
    <property type="entry name" value="LytR/CpsA/Psr_C"/>
</dbReference>
<keyword evidence="4" id="KW-1185">Reference proteome</keyword>
<sequence length="193" mass="19362">MPPTYPKDRFDHLPHSLDRVGAHRAPGKKGRHWVAFWWALGATAVLIGLGVFGMASLNNKLNIAIPGLSSSSATDTAAATDAATGVPAAVATVDPGLTVTVLNGTKGTGIAKDVGDLLSAAGWTVGALSNASTEDVTKTTVYYADATLEGAARGVAASLPGATVLLATDFATSGADLTVVVGSDFVPSTTPTS</sequence>
<dbReference type="Proteomes" id="UP001165341">
    <property type="component" value="Unassembled WGS sequence"/>
</dbReference>
<evidence type="ECO:0000313" key="4">
    <source>
        <dbReference type="Proteomes" id="UP001165341"/>
    </source>
</evidence>
<evidence type="ECO:0000256" key="1">
    <source>
        <dbReference type="SAM" id="Phobius"/>
    </source>
</evidence>
<organism evidence="3 4">
    <name type="scientific">Cryobacterium zhongshanensis</name>
    <dbReference type="NCBI Taxonomy" id="2928153"/>
    <lineage>
        <taxon>Bacteria</taxon>
        <taxon>Bacillati</taxon>
        <taxon>Actinomycetota</taxon>
        <taxon>Actinomycetes</taxon>
        <taxon>Micrococcales</taxon>
        <taxon>Microbacteriaceae</taxon>
        <taxon>Cryobacterium</taxon>
    </lineage>
</organism>
<keyword evidence="1" id="KW-0472">Membrane</keyword>
<comment type="caution">
    <text evidence="3">The sequence shown here is derived from an EMBL/GenBank/DDBJ whole genome shotgun (WGS) entry which is preliminary data.</text>
</comment>